<keyword evidence="5" id="KW-1185">Reference proteome</keyword>
<protein>
    <recommendedName>
        <fullName evidence="3">PPM-type phosphatase domain-containing protein</fullName>
    </recommendedName>
</protein>
<gene>
    <name evidence="4" type="ORF">GCM10023335_56760</name>
</gene>
<evidence type="ECO:0000256" key="1">
    <source>
        <dbReference type="ARBA" id="ARBA00022801"/>
    </source>
</evidence>
<dbReference type="InterPro" id="IPR036457">
    <property type="entry name" value="PPM-type-like_dom_sf"/>
</dbReference>
<dbReference type="Pfam" id="PF07228">
    <property type="entry name" value="SpoIIE"/>
    <property type="match status" value="1"/>
</dbReference>
<organism evidence="4 5">
    <name type="scientific">Streptomyces siamensis</name>
    <dbReference type="NCBI Taxonomy" id="1274986"/>
    <lineage>
        <taxon>Bacteria</taxon>
        <taxon>Bacillati</taxon>
        <taxon>Actinomycetota</taxon>
        <taxon>Actinomycetes</taxon>
        <taxon>Kitasatosporales</taxon>
        <taxon>Streptomycetaceae</taxon>
        <taxon>Streptomyces</taxon>
    </lineage>
</organism>
<dbReference type="EMBL" id="BAABKB010000023">
    <property type="protein sequence ID" value="GAA5023751.1"/>
    <property type="molecule type" value="Genomic_DNA"/>
</dbReference>
<dbReference type="Gene3D" id="3.60.40.10">
    <property type="entry name" value="PPM-type phosphatase domain"/>
    <property type="match status" value="1"/>
</dbReference>
<dbReference type="PANTHER" id="PTHR43156:SF2">
    <property type="entry name" value="STAGE II SPORULATION PROTEIN E"/>
    <property type="match status" value="1"/>
</dbReference>
<reference evidence="5" key="1">
    <citation type="journal article" date="2019" name="Int. J. Syst. Evol. Microbiol.">
        <title>The Global Catalogue of Microorganisms (GCM) 10K type strain sequencing project: providing services to taxonomists for standard genome sequencing and annotation.</title>
        <authorList>
            <consortium name="The Broad Institute Genomics Platform"/>
            <consortium name="The Broad Institute Genome Sequencing Center for Infectious Disease"/>
            <person name="Wu L."/>
            <person name="Ma J."/>
        </authorList>
    </citation>
    <scope>NUCLEOTIDE SEQUENCE [LARGE SCALE GENOMIC DNA]</scope>
    <source>
        <strain evidence="5">JCM 18409</strain>
    </source>
</reference>
<proteinExistence type="predicted"/>
<evidence type="ECO:0000313" key="4">
    <source>
        <dbReference type="EMBL" id="GAA5023751.1"/>
    </source>
</evidence>
<dbReference type="Proteomes" id="UP001501759">
    <property type="component" value="Unassembled WGS sequence"/>
</dbReference>
<sequence>MSGARDRRARRIGSQWGGADRWSGAGRPAKTEADALIARESVSLERSLLPTPVLRGDDFTVASRYEPGRSHALLSGDFFDVVQTEDSTVHVILGDVSGHGAVEAALAVHLRVAWRTAVHCGRSQMEQLGLLERILIDLRADDDTYATVVSLVFPPEGTSVRAVSAGHPGLLLRRRSEDIRWVEPQAGIALGLFPGCTDWAETQIDLAPLDSIVLFTDGLFEGRTDASARLGEEGLLGLATQYAHLPSQEFIDALVTSAASLAAPFGGLGDDVAVLHLGWNPLAAAPARST</sequence>
<comment type="caution">
    <text evidence="4">The sequence shown here is derived from an EMBL/GenBank/DDBJ whole genome shotgun (WGS) entry which is preliminary data.</text>
</comment>
<dbReference type="InterPro" id="IPR052016">
    <property type="entry name" value="Bact_Sigma-Reg"/>
</dbReference>
<name>A0ABP9JAQ6_9ACTN</name>
<dbReference type="PANTHER" id="PTHR43156">
    <property type="entry name" value="STAGE II SPORULATION PROTEIN E-RELATED"/>
    <property type="match status" value="1"/>
</dbReference>
<feature type="region of interest" description="Disordered" evidence="2">
    <location>
        <begin position="1"/>
        <end position="28"/>
    </location>
</feature>
<feature type="domain" description="PPM-type phosphatase" evidence="3">
    <location>
        <begin position="56"/>
        <end position="279"/>
    </location>
</feature>
<dbReference type="SMART" id="SM00331">
    <property type="entry name" value="PP2C_SIG"/>
    <property type="match status" value="1"/>
</dbReference>
<accession>A0ABP9JAQ6</accession>
<evidence type="ECO:0000256" key="2">
    <source>
        <dbReference type="SAM" id="MobiDB-lite"/>
    </source>
</evidence>
<keyword evidence="1" id="KW-0378">Hydrolase</keyword>
<evidence type="ECO:0000259" key="3">
    <source>
        <dbReference type="SMART" id="SM00331"/>
    </source>
</evidence>
<dbReference type="InterPro" id="IPR001932">
    <property type="entry name" value="PPM-type_phosphatase-like_dom"/>
</dbReference>
<evidence type="ECO:0000313" key="5">
    <source>
        <dbReference type="Proteomes" id="UP001501759"/>
    </source>
</evidence>